<evidence type="ECO:0000256" key="2">
    <source>
        <dbReference type="SAM" id="Phobius"/>
    </source>
</evidence>
<keyword evidence="4" id="KW-0645">Protease</keyword>
<keyword evidence="2" id="KW-0472">Membrane</keyword>
<feature type="transmembrane region" description="Helical" evidence="2">
    <location>
        <begin position="9"/>
        <end position="33"/>
    </location>
</feature>
<feature type="transmembrane region" description="Helical" evidence="2">
    <location>
        <begin position="84"/>
        <end position="103"/>
    </location>
</feature>
<reference evidence="4" key="3">
    <citation type="submission" date="2022-02" db="EMBL/GenBank/DDBJ databases">
        <authorList>
            <person name="Christensen J.J.E."/>
            <person name="Jensen C.S."/>
            <person name="Nielsen X.C."/>
            <person name="Dargis R."/>
        </authorList>
    </citation>
    <scope>NUCLEOTIDE SEQUENCE</scope>
    <source>
        <strain evidence="4">A12055600</strain>
    </source>
</reference>
<reference evidence="5 6" key="1">
    <citation type="submission" date="2018-12" db="EMBL/GenBank/DDBJ databases">
        <authorList>
            <consortium name="Pathogen Informatics"/>
        </authorList>
    </citation>
    <scope>NUCLEOTIDE SEQUENCE [LARGE SCALE GENOMIC DNA]</scope>
    <source>
        <strain evidence="6">NCTC 10904</strain>
        <strain evidence="5">NCTC10904</strain>
    </source>
</reference>
<feature type="domain" description="CAAX prenyl protease 2/Lysostaphin resistance protein A-like" evidence="3">
    <location>
        <begin position="108"/>
        <end position="199"/>
    </location>
</feature>
<dbReference type="Pfam" id="PF02517">
    <property type="entry name" value="Rce1-like"/>
    <property type="match status" value="1"/>
</dbReference>
<evidence type="ECO:0000313" key="4">
    <source>
        <dbReference type="EMBL" id="MCY7034032.1"/>
    </source>
</evidence>
<evidence type="ECO:0000256" key="1">
    <source>
        <dbReference type="ARBA" id="ARBA00009067"/>
    </source>
</evidence>
<evidence type="ECO:0000313" key="5">
    <source>
        <dbReference type="EMBL" id="VDY72586.1"/>
    </source>
</evidence>
<dbReference type="EMBL" id="JAKUVJ010000003">
    <property type="protein sequence ID" value="MCY7034032.1"/>
    <property type="molecule type" value="Genomic_DNA"/>
</dbReference>
<keyword evidence="4" id="KW-0378">Hydrolase</keyword>
<evidence type="ECO:0000313" key="6">
    <source>
        <dbReference type="Proteomes" id="UP000266918"/>
    </source>
</evidence>
<evidence type="ECO:0000313" key="7">
    <source>
        <dbReference type="Proteomes" id="UP001208557"/>
    </source>
</evidence>
<dbReference type="RefSeq" id="WP_125356086.1">
    <property type="nucleotide sequence ID" value="NZ_CP076611.1"/>
</dbReference>
<dbReference type="AlphaFoldDB" id="A0AAJ5TB82"/>
<comment type="similarity">
    <text evidence="1">Belongs to the UPF0177 family.</text>
</comment>
<dbReference type="GO" id="GO:0004175">
    <property type="term" value="F:endopeptidase activity"/>
    <property type="evidence" value="ECO:0007669"/>
    <property type="project" value="UniProtKB-ARBA"/>
</dbReference>
<dbReference type="GO" id="GO:0008237">
    <property type="term" value="F:metallopeptidase activity"/>
    <property type="evidence" value="ECO:0007669"/>
    <property type="project" value="UniProtKB-KW"/>
</dbReference>
<dbReference type="Proteomes" id="UP000266918">
    <property type="component" value="Chromosome"/>
</dbReference>
<feature type="transmembrane region" description="Helical" evidence="2">
    <location>
        <begin position="140"/>
        <end position="161"/>
    </location>
</feature>
<proteinExistence type="inferred from homology"/>
<sequence length="206" mass="23951">MAKRKLENVLVAAGLVVLVLLLSMFGSLLILIIASNKLSVDMLFLSTRVCLLLAFLIVFYLYYCIYRENFLRSSKFKQKSPLNALLIFFTFFVSFIVLIHVIDKYPREQLYTLLSIFLITSIAEELLFRGLVEFHLKKEFDFVWVIIIQACLFAFLGHQSFDFFSNLFIRLPLGIGLSLIHRYTHLYSSCIVVHFVYDTVMFALSK</sequence>
<dbReference type="InterPro" id="IPR003675">
    <property type="entry name" value="Rce1/LyrA-like_dom"/>
</dbReference>
<keyword evidence="2" id="KW-0812">Transmembrane</keyword>
<feature type="transmembrane region" description="Helical" evidence="2">
    <location>
        <begin position="45"/>
        <end position="63"/>
    </location>
</feature>
<dbReference type="EMBL" id="LR134002">
    <property type="protein sequence ID" value="VDY72586.1"/>
    <property type="molecule type" value="Genomic_DNA"/>
</dbReference>
<name>A0AAJ5TB82_STRSA</name>
<evidence type="ECO:0000259" key="3">
    <source>
        <dbReference type="Pfam" id="PF02517"/>
    </source>
</evidence>
<dbReference type="GO" id="GO:0080120">
    <property type="term" value="P:CAAX-box protein maturation"/>
    <property type="evidence" value="ECO:0007669"/>
    <property type="project" value="UniProtKB-ARBA"/>
</dbReference>
<accession>A0AAJ5TB82</accession>
<reference evidence="4 7" key="2">
    <citation type="journal article" date="2022" name="Med Res Arch">
        <title>Genomic identification of streptococcal strains and relation to clinical characteristics. A substudy to The Partial Oral Treatment of Endocarditis (POET) Trial.</title>
        <authorList>
            <person name="Christensen J."/>
            <person name="Jensen C."/>
            <person name="Dargis R."/>
            <person name="Nielsen X."/>
            <person name="Pries- Heje M."/>
            <person name="Wiingaard C."/>
            <person name="Ihlemann N."/>
            <person name="Gill S."/>
            <person name="Bruun N."/>
            <person name="Elming H."/>
            <person name="Povlsen J."/>
            <person name="Madsen T."/>
            <person name="Jensen K."/>
            <person name="Fuursted K."/>
            <person name="Ostergaard L."/>
            <person name="Christiansen U."/>
            <person name="Rosenvinge F."/>
            <person name="Helweg-Larsen J."/>
            <person name="Fosbol E."/>
            <person name="Kober L."/>
            <person name="Torp-Pedersen C."/>
            <person name="Tonder N."/>
            <person name="Moser C."/>
            <person name="Iversen K."/>
            <person name="Bundgaard H."/>
        </authorList>
    </citation>
    <scope>NUCLEOTIDE SEQUENCE [LARGE SCALE GENOMIC DNA]</scope>
    <source>
        <strain evidence="4 7">A12055600</strain>
    </source>
</reference>
<dbReference type="Proteomes" id="UP001208557">
    <property type="component" value="Unassembled WGS sequence"/>
</dbReference>
<gene>
    <name evidence="4" type="ORF">MK406_02945</name>
    <name evidence="5" type="ORF">NCTC10904_01871</name>
</gene>
<protein>
    <submittedName>
        <fullName evidence="4">CPBP family intramembrane metalloprotease</fullName>
    </submittedName>
</protein>
<feature type="transmembrane region" description="Helical" evidence="2">
    <location>
        <begin position="186"/>
        <end position="204"/>
    </location>
</feature>
<keyword evidence="2" id="KW-1133">Transmembrane helix</keyword>
<keyword evidence="4" id="KW-0482">Metalloprotease</keyword>
<feature type="transmembrane region" description="Helical" evidence="2">
    <location>
        <begin position="109"/>
        <end position="128"/>
    </location>
</feature>
<organism evidence="5 6">
    <name type="scientific">Streptococcus sanguinis</name>
    <dbReference type="NCBI Taxonomy" id="1305"/>
    <lineage>
        <taxon>Bacteria</taxon>
        <taxon>Bacillati</taxon>
        <taxon>Bacillota</taxon>
        <taxon>Bacilli</taxon>
        <taxon>Lactobacillales</taxon>
        <taxon>Streptococcaceae</taxon>
        <taxon>Streptococcus</taxon>
    </lineage>
</organism>